<keyword evidence="1" id="KW-0812">Transmembrane</keyword>
<reference evidence="2" key="1">
    <citation type="submission" date="2021-03" db="EMBL/GenBank/DDBJ databases">
        <title>Acanthopleuribacteraceae sp. M133.</title>
        <authorList>
            <person name="Wang G."/>
        </authorList>
    </citation>
    <scope>NUCLEOTIDE SEQUENCE</scope>
    <source>
        <strain evidence="2">M133</strain>
    </source>
</reference>
<dbReference type="EMBL" id="CP071793">
    <property type="protein sequence ID" value="QTD53460.1"/>
    <property type="molecule type" value="Genomic_DNA"/>
</dbReference>
<evidence type="ECO:0008006" key="4">
    <source>
        <dbReference type="Google" id="ProtNLM"/>
    </source>
</evidence>
<name>A0A8A4TVB8_SULCO</name>
<evidence type="ECO:0000313" key="2">
    <source>
        <dbReference type="EMBL" id="QTD53460.1"/>
    </source>
</evidence>
<accession>A0A8A4TVB8</accession>
<dbReference type="AlphaFoldDB" id="A0A8A4TVB8"/>
<keyword evidence="1" id="KW-0472">Membrane</keyword>
<protein>
    <recommendedName>
        <fullName evidence="4">Zinc-finger domain-containing protein</fullName>
    </recommendedName>
</protein>
<proteinExistence type="predicted"/>
<dbReference type="KEGG" id="scor:J3U87_13480"/>
<feature type="transmembrane region" description="Helical" evidence="1">
    <location>
        <begin position="117"/>
        <end position="140"/>
    </location>
</feature>
<sequence>MNQLFDEALEMARNQKTTLTWHPEFQELADFAKSDGASQSQERILEHLAQCPDCADLVLAIRKESQPVDSAQEQPDADEEAWTRFLQYERVRRDAESVEHQRVPSSHSTPSRFSPRLLLGLGLAAAVALGWLLGTFGTAIEKNAKPAPILAAPLVLMLQPIDPANTQRGVKDPRAAFADLALVLTSNHAAEYAAYRAVFHGEGASSLEIEGLQRQEDRSFVLVIPQGNLKPGTYRVETFGLDQEVWRPMDRYLLTVAAPFGQP</sequence>
<keyword evidence="1" id="KW-1133">Transmembrane helix</keyword>
<evidence type="ECO:0000313" key="3">
    <source>
        <dbReference type="Proteomes" id="UP000663929"/>
    </source>
</evidence>
<organism evidence="2 3">
    <name type="scientific">Sulfidibacter corallicola</name>
    <dbReference type="NCBI Taxonomy" id="2818388"/>
    <lineage>
        <taxon>Bacteria</taxon>
        <taxon>Pseudomonadati</taxon>
        <taxon>Acidobacteriota</taxon>
        <taxon>Holophagae</taxon>
        <taxon>Acanthopleuribacterales</taxon>
        <taxon>Acanthopleuribacteraceae</taxon>
        <taxon>Sulfidibacter</taxon>
    </lineage>
</organism>
<dbReference type="RefSeq" id="WP_237383563.1">
    <property type="nucleotide sequence ID" value="NZ_CP071793.1"/>
</dbReference>
<dbReference type="Proteomes" id="UP000663929">
    <property type="component" value="Chromosome"/>
</dbReference>
<keyword evidence="3" id="KW-1185">Reference proteome</keyword>
<evidence type="ECO:0000256" key="1">
    <source>
        <dbReference type="SAM" id="Phobius"/>
    </source>
</evidence>
<gene>
    <name evidence="2" type="ORF">J3U87_13480</name>
</gene>